<reference evidence="3" key="1">
    <citation type="journal article" date="2018" name="Sci. Rep.">
        <title>Lignite coal burning seam in the remote Altai Mountains harbors a hydrogen-driven thermophilic microbial community.</title>
        <authorList>
            <person name="Kadnikov V.V."/>
            <person name="Mardanov A.V."/>
            <person name="Ivasenko D.A."/>
            <person name="Antsiferov D.V."/>
            <person name="Beletsky A.V."/>
            <person name="Karnachuk O.V."/>
            <person name="Ravin N.V."/>
        </authorList>
    </citation>
    <scope>NUCLEOTIDE SEQUENCE [LARGE SCALE GENOMIC DNA]</scope>
</reference>
<organism evidence="2 3">
    <name type="scientific">Candidatus Carbonibacillus altaicus</name>
    <dbReference type="NCBI Taxonomy" id="2163959"/>
    <lineage>
        <taxon>Bacteria</taxon>
        <taxon>Bacillati</taxon>
        <taxon>Bacillota</taxon>
        <taxon>Bacilli</taxon>
        <taxon>Bacillales</taxon>
        <taxon>Candidatus Carbonibacillus</taxon>
    </lineage>
</organism>
<evidence type="ECO:0000313" key="2">
    <source>
        <dbReference type="EMBL" id="PTQ56037.1"/>
    </source>
</evidence>
<name>A0A2R6Y045_9BACL</name>
<comment type="caution">
    <text evidence="2">The sequence shown here is derived from an EMBL/GenBank/DDBJ whole genome shotgun (WGS) entry which is preliminary data.</text>
</comment>
<gene>
    <name evidence="2" type="ORF">BSOLF_0998</name>
</gene>
<sequence>MRTVFLAGHAKLPQGMAAQNMYEMLTITVEIDRTYGVIIETSCTLATEHARRYVSELLKGYSLRDGVEPLLEHIEKQYLGKAQQALKAAVKDLFQQYVLMYQKQ</sequence>
<dbReference type="Pfam" id="PF12986">
    <property type="entry name" value="DUF3870"/>
    <property type="match status" value="1"/>
</dbReference>
<protein>
    <recommendedName>
        <fullName evidence="1">DUF3870 domain-containing protein</fullName>
    </recommendedName>
</protein>
<accession>A0A2R6Y045</accession>
<dbReference type="EMBL" id="PEBX01000051">
    <property type="protein sequence ID" value="PTQ56037.1"/>
    <property type="molecule type" value="Genomic_DNA"/>
</dbReference>
<feature type="domain" description="DUF3870" evidence="1">
    <location>
        <begin position="5"/>
        <end position="97"/>
    </location>
</feature>
<dbReference type="InterPro" id="IPR024617">
    <property type="entry name" value="DUF3870"/>
</dbReference>
<dbReference type="AlphaFoldDB" id="A0A2R6Y045"/>
<evidence type="ECO:0000313" key="3">
    <source>
        <dbReference type="Proteomes" id="UP000244338"/>
    </source>
</evidence>
<proteinExistence type="predicted"/>
<dbReference type="Proteomes" id="UP000244338">
    <property type="component" value="Unassembled WGS sequence"/>
</dbReference>
<evidence type="ECO:0000259" key="1">
    <source>
        <dbReference type="Pfam" id="PF12986"/>
    </source>
</evidence>